<protein>
    <submittedName>
        <fullName evidence="1">Uncharacterized protein</fullName>
    </submittedName>
</protein>
<comment type="caution">
    <text evidence="1">The sequence shown here is derived from an EMBL/GenBank/DDBJ whole genome shotgun (WGS) entry which is preliminary data.</text>
</comment>
<proteinExistence type="predicted"/>
<reference evidence="1" key="1">
    <citation type="journal article" date="2019" name="Sci. Rep.">
        <title>Draft genome of Tanacetum cinerariifolium, the natural source of mosquito coil.</title>
        <authorList>
            <person name="Yamashiro T."/>
            <person name="Shiraishi A."/>
            <person name="Satake H."/>
            <person name="Nakayama K."/>
        </authorList>
    </citation>
    <scope>NUCLEOTIDE SEQUENCE</scope>
</reference>
<gene>
    <name evidence="1" type="ORF">Tci_032485</name>
</gene>
<dbReference type="AlphaFoldDB" id="A0A6L2LHN4"/>
<dbReference type="EMBL" id="BKCJ010004346">
    <property type="protein sequence ID" value="GEU60507.1"/>
    <property type="molecule type" value="Genomic_DNA"/>
</dbReference>
<name>A0A6L2LHN4_TANCI</name>
<evidence type="ECO:0000313" key="1">
    <source>
        <dbReference type="EMBL" id="GEU60507.1"/>
    </source>
</evidence>
<organism evidence="1">
    <name type="scientific">Tanacetum cinerariifolium</name>
    <name type="common">Dalmatian daisy</name>
    <name type="synonym">Chrysanthemum cinerariifolium</name>
    <dbReference type="NCBI Taxonomy" id="118510"/>
    <lineage>
        <taxon>Eukaryota</taxon>
        <taxon>Viridiplantae</taxon>
        <taxon>Streptophyta</taxon>
        <taxon>Embryophyta</taxon>
        <taxon>Tracheophyta</taxon>
        <taxon>Spermatophyta</taxon>
        <taxon>Magnoliopsida</taxon>
        <taxon>eudicotyledons</taxon>
        <taxon>Gunneridae</taxon>
        <taxon>Pentapetalae</taxon>
        <taxon>asterids</taxon>
        <taxon>campanulids</taxon>
        <taxon>Asterales</taxon>
        <taxon>Asteraceae</taxon>
        <taxon>Asteroideae</taxon>
        <taxon>Anthemideae</taxon>
        <taxon>Anthemidinae</taxon>
        <taxon>Tanacetum</taxon>
    </lineage>
</organism>
<sequence>MEMEPNIENMTQAEYLEYEAKKERRLRRDVRSRSSPTRYEGVYFNSSYRDESVTLVFLYYYEDVKINKYYTLPPLIPCFQPFEPRTKCGYEPPGENEKVDIDSMTITEYELYVANEGDEEPNNYVDSISIQPDDMDDEIQPLIPQAIHTTPPDKDYVAPTTKSISDEILEEFKDEIFNVIVVDEGADFNPSKDIEELERLLAKDAQSYLMEIQSSTKPYKVEREMTSPPWARVRVFCWGEVGKVVEVVGCGGDAAEKGGSGVVAMAGKKGWRNSRIQT</sequence>
<accession>A0A6L2LHN4</accession>